<accession>A0ABP1QNV9</accession>
<organism evidence="2 3">
    <name type="scientific">Orchesella dallaii</name>
    <dbReference type="NCBI Taxonomy" id="48710"/>
    <lineage>
        <taxon>Eukaryota</taxon>
        <taxon>Metazoa</taxon>
        <taxon>Ecdysozoa</taxon>
        <taxon>Arthropoda</taxon>
        <taxon>Hexapoda</taxon>
        <taxon>Collembola</taxon>
        <taxon>Entomobryomorpha</taxon>
        <taxon>Entomobryoidea</taxon>
        <taxon>Orchesellidae</taxon>
        <taxon>Orchesellinae</taxon>
        <taxon>Orchesella</taxon>
    </lineage>
</organism>
<reference evidence="2 3" key="1">
    <citation type="submission" date="2024-08" db="EMBL/GenBank/DDBJ databases">
        <authorList>
            <person name="Cucini C."/>
            <person name="Frati F."/>
        </authorList>
    </citation>
    <scope>NUCLEOTIDE SEQUENCE [LARGE SCALE GENOMIC DNA]</scope>
</reference>
<sequence length="158" mass="18396">MEIKLIRYDLTKMDEELIESNLDDCTDLLRDSEIWPNDRASCITQFALPIDSIIKVYYEGHLIPWSLIAKCPSVEIQVYRPNQNVKPRRSQGCVTATEELIREKVSRLESRIASLEAVVNPETIEMKTDRDLQLLTKQITFLSRRLDEADQAEWIKKT</sequence>
<protein>
    <submittedName>
        <fullName evidence="2">Uncharacterized protein</fullName>
    </submittedName>
</protein>
<evidence type="ECO:0000256" key="1">
    <source>
        <dbReference type="SAM" id="Coils"/>
    </source>
</evidence>
<evidence type="ECO:0000313" key="2">
    <source>
        <dbReference type="EMBL" id="CAL8109359.1"/>
    </source>
</evidence>
<name>A0ABP1QNV9_9HEXA</name>
<comment type="caution">
    <text evidence="2">The sequence shown here is derived from an EMBL/GenBank/DDBJ whole genome shotgun (WGS) entry which is preliminary data.</text>
</comment>
<keyword evidence="3" id="KW-1185">Reference proteome</keyword>
<gene>
    <name evidence="2" type="ORF">ODALV1_LOCUS13290</name>
</gene>
<feature type="coiled-coil region" evidence="1">
    <location>
        <begin position="98"/>
        <end position="152"/>
    </location>
</feature>
<dbReference type="Proteomes" id="UP001642540">
    <property type="component" value="Unassembled WGS sequence"/>
</dbReference>
<dbReference type="EMBL" id="CAXLJM020000041">
    <property type="protein sequence ID" value="CAL8109359.1"/>
    <property type="molecule type" value="Genomic_DNA"/>
</dbReference>
<proteinExistence type="predicted"/>
<evidence type="ECO:0000313" key="3">
    <source>
        <dbReference type="Proteomes" id="UP001642540"/>
    </source>
</evidence>
<keyword evidence="1" id="KW-0175">Coiled coil</keyword>